<dbReference type="InterPro" id="IPR036514">
    <property type="entry name" value="SGNH_hydro_sf"/>
</dbReference>
<gene>
    <name evidence="4" type="ORF">LIER_41051</name>
</gene>
<dbReference type="PANTHER" id="PTHR45648:SF106">
    <property type="entry name" value="ANTHER-SPECIFIC PROLINE-RICH PROTEIN APG"/>
    <property type="match status" value="1"/>
</dbReference>
<keyword evidence="3" id="KW-0442">Lipid degradation</keyword>
<comment type="similarity">
    <text evidence="1">Belongs to the 'GDSL' lipolytic enzyme family.</text>
</comment>
<keyword evidence="3" id="KW-0443">Lipid metabolism</keyword>
<dbReference type="AlphaFoldDB" id="A0AAV3R7Q5"/>
<accession>A0AAV3R7Q5</accession>
<dbReference type="EMBL" id="BAABME010024808">
    <property type="protein sequence ID" value="GAA0170928.1"/>
    <property type="molecule type" value="Genomic_DNA"/>
</dbReference>
<name>A0AAV3R7Q5_LITER</name>
<evidence type="ECO:0008006" key="6">
    <source>
        <dbReference type="Google" id="ProtNLM"/>
    </source>
</evidence>
<evidence type="ECO:0000256" key="3">
    <source>
        <dbReference type="ARBA" id="ARBA00022963"/>
    </source>
</evidence>
<sequence>MAAEKLGLPTSPPYLKDVNQNFPKGLSFASGGAGIFNTTNDGQLERAIALTRQVEMFATVVQNMGKQQNASDVQKYLSKSLFVIVIGSNDLFGYFGSESKIAKTTPQQYIDMMISTFQVQLKVIMIV</sequence>
<dbReference type="PANTHER" id="PTHR45648">
    <property type="entry name" value="GDSL LIPASE/ACYLHYDROLASE FAMILY PROTEIN (AFU_ORTHOLOGUE AFUA_4G14700)"/>
    <property type="match status" value="1"/>
</dbReference>
<organism evidence="4 5">
    <name type="scientific">Lithospermum erythrorhizon</name>
    <name type="common">Purple gromwell</name>
    <name type="synonym">Lithospermum officinale var. erythrorhizon</name>
    <dbReference type="NCBI Taxonomy" id="34254"/>
    <lineage>
        <taxon>Eukaryota</taxon>
        <taxon>Viridiplantae</taxon>
        <taxon>Streptophyta</taxon>
        <taxon>Embryophyta</taxon>
        <taxon>Tracheophyta</taxon>
        <taxon>Spermatophyta</taxon>
        <taxon>Magnoliopsida</taxon>
        <taxon>eudicotyledons</taxon>
        <taxon>Gunneridae</taxon>
        <taxon>Pentapetalae</taxon>
        <taxon>asterids</taxon>
        <taxon>lamiids</taxon>
        <taxon>Boraginales</taxon>
        <taxon>Boraginaceae</taxon>
        <taxon>Boraginoideae</taxon>
        <taxon>Lithospermeae</taxon>
        <taxon>Lithospermum</taxon>
    </lineage>
</organism>
<evidence type="ECO:0000256" key="2">
    <source>
        <dbReference type="ARBA" id="ARBA00022801"/>
    </source>
</evidence>
<proteinExistence type="inferred from homology"/>
<dbReference type="Proteomes" id="UP001454036">
    <property type="component" value="Unassembled WGS sequence"/>
</dbReference>
<keyword evidence="2" id="KW-0378">Hydrolase</keyword>
<evidence type="ECO:0000256" key="1">
    <source>
        <dbReference type="ARBA" id="ARBA00008668"/>
    </source>
</evidence>
<dbReference type="InterPro" id="IPR051058">
    <property type="entry name" value="GDSL_Est/Lipase"/>
</dbReference>
<evidence type="ECO:0000313" key="4">
    <source>
        <dbReference type="EMBL" id="GAA0170928.1"/>
    </source>
</evidence>
<dbReference type="Pfam" id="PF00657">
    <property type="entry name" value="Lipase_GDSL"/>
    <property type="match status" value="1"/>
</dbReference>
<reference evidence="4 5" key="1">
    <citation type="submission" date="2024-01" db="EMBL/GenBank/DDBJ databases">
        <title>The complete chloroplast genome sequence of Lithospermum erythrorhizon: insights into the phylogenetic relationship among Boraginaceae species and the maternal lineages of purple gromwells.</title>
        <authorList>
            <person name="Okada T."/>
            <person name="Watanabe K."/>
        </authorList>
    </citation>
    <scope>NUCLEOTIDE SEQUENCE [LARGE SCALE GENOMIC DNA]</scope>
</reference>
<dbReference type="Gene3D" id="3.40.50.1110">
    <property type="entry name" value="SGNH hydrolase"/>
    <property type="match status" value="1"/>
</dbReference>
<protein>
    <recommendedName>
        <fullName evidence="6">GDSL esterase/lipase</fullName>
    </recommendedName>
</protein>
<dbReference type="InterPro" id="IPR001087">
    <property type="entry name" value="GDSL"/>
</dbReference>
<dbReference type="GO" id="GO:0016788">
    <property type="term" value="F:hydrolase activity, acting on ester bonds"/>
    <property type="evidence" value="ECO:0007669"/>
    <property type="project" value="InterPro"/>
</dbReference>
<dbReference type="GO" id="GO:0016042">
    <property type="term" value="P:lipid catabolic process"/>
    <property type="evidence" value="ECO:0007669"/>
    <property type="project" value="UniProtKB-KW"/>
</dbReference>
<keyword evidence="5" id="KW-1185">Reference proteome</keyword>
<comment type="caution">
    <text evidence="4">The sequence shown here is derived from an EMBL/GenBank/DDBJ whole genome shotgun (WGS) entry which is preliminary data.</text>
</comment>
<evidence type="ECO:0000313" key="5">
    <source>
        <dbReference type="Proteomes" id="UP001454036"/>
    </source>
</evidence>